<feature type="transmembrane region" description="Helical" evidence="5">
    <location>
        <begin position="208"/>
        <end position="229"/>
    </location>
</feature>
<feature type="domain" description="STAS" evidence="6">
    <location>
        <begin position="456"/>
        <end position="675"/>
    </location>
</feature>
<feature type="transmembrane region" description="Helical" evidence="5">
    <location>
        <begin position="275"/>
        <end position="293"/>
    </location>
</feature>
<feature type="transmembrane region" description="Helical" evidence="5">
    <location>
        <begin position="345"/>
        <end position="362"/>
    </location>
</feature>
<comment type="subcellular location">
    <subcellularLocation>
        <location evidence="1">Membrane</location>
        <topology evidence="1">Multi-pass membrane protein</topology>
    </subcellularLocation>
</comment>
<protein>
    <submittedName>
        <fullName evidence="7">Solute carrier family 26 member 6</fullName>
    </submittedName>
</protein>
<dbReference type="Pfam" id="PF01740">
    <property type="entry name" value="STAS"/>
    <property type="match status" value="1"/>
</dbReference>
<dbReference type="OrthoDB" id="10056540at2759"/>
<name>A0A9X6NIB4_HYPEX</name>
<proteinExistence type="predicted"/>
<keyword evidence="2 5" id="KW-0812">Transmembrane</keyword>
<keyword evidence="4 5" id="KW-0472">Membrane</keyword>
<keyword evidence="8" id="KW-1185">Reference proteome</keyword>
<evidence type="ECO:0000256" key="2">
    <source>
        <dbReference type="ARBA" id="ARBA00022692"/>
    </source>
</evidence>
<dbReference type="GO" id="GO:0055085">
    <property type="term" value="P:transmembrane transport"/>
    <property type="evidence" value="ECO:0007669"/>
    <property type="project" value="InterPro"/>
</dbReference>
<evidence type="ECO:0000256" key="1">
    <source>
        <dbReference type="ARBA" id="ARBA00004141"/>
    </source>
</evidence>
<dbReference type="PANTHER" id="PTHR11814">
    <property type="entry name" value="SULFATE TRANSPORTER"/>
    <property type="match status" value="1"/>
</dbReference>
<dbReference type="NCBIfam" id="TIGR00815">
    <property type="entry name" value="sulP"/>
    <property type="match status" value="1"/>
</dbReference>
<dbReference type="CDD" id="cd07042">
    <property type="entry name" value="STAS_SulP_like_sulfate_transporter"/>
    <property type="match status" value="1"/>
</dbReference>
<dbReference type="Gene3D" id="3.30.750.24">
    <property type="entry name" value="STAS domain"/>
    <property type="match status" value="1"/>
</dbReference>
<evidence type="ECO:0000313" key="7">
    <source>
        <dbReference type="EMBL" id="OWA54520.1"/>
    </source>
</evidence>
<feature type="transmembrane region" description="Helical" evidence="5">
    <location>
        <begin position="98"/>
        <end position="121"/>
    </location>
</feature>
<evidence type="ECO:0000256" key="5">
    <source>
        <dbReference type="SAM" id="Phobius"/>
    </source>
</evidence>
<feature type="transmembrane region" description="Helical" evidence="5">
    <location>
        <begin position="12"/>
        <end position="38"/>
    </location>
</feature>
<evidence type="ECO:0000256" key="3">
    <source>
        <dbReference type="ARBA" id="ARBA00022989"/>
    </source>
</evidence>
<evidence type="ECO:0000256" key="4">
    <source>
        <dbReference type="ARBA" id="ARBA00023136"/>
    </source>
</evidence>
<sequence length="695" mass="75793">ITIGFLNTPQGVAYAILGMAPAVTGLYVSFFPLLVYIVMATSRQCSLGTDSITSMMTSKIVHQFALKPTGNSANDSALLPGLPYTAVEWSQVQVGTAVALMVGLWQLAFGLLGAGGLVVYFSDQLVQGFTCGAAVHVFSSQLKSVFGVKGMLDHFGVLKVIRTWINFFQVIKTTHIPTMITAFIAIIFLVVVKFGLNTSRRVIRVIRVPLPAELFVVIFGTLISAQVGLEANYGVSIIKRIPNGFPTPSTPTFAHMYNTTNPEDGFPTSLLSDTFAIAVVSLCLSITLALLFANQHGYAIDPNQEFKAQGLSKIFGSFFHCFPSSVSVARTAVQNDVGGRTQMVSVVQCAIVAVVIGALGQYMEPLPRACLGAIVMVSVLKLLFQIVQLVRLWHLSLVDWSIFVAVFLGVVILDVDIGLAVGVGWAIATVMLRLQKPKVGPLGRLPGTDIYRRTDVYLTAGEIPGVKIVRVDSPIYFANASYVKSRLYAWADLNNLITRWKETHKVDPTDNDSLKKEDFAYANNIAMDDDDEDEYPEGIVASLEPSVAQRRQSLLSSLSASLGTTRRNSVQAINLEDFSSQPRSYMSQGGLLKAEEEEEIPIKHLIIDCSEICFVDVTGVGFLKKTQSECAAIEVELLLACTNKPVRDMLALCGAVDYIQPHQYFVTLHDAVLYALKVQKQPNRYTASHKVNGLE</sequence>
<dbReference type="GO" id="GO:0016020">
    <property type="term" value="C:membrane"/>
    <property type="evidence" value="ECO:0007669"/>
    <property type="project" value="UniProtKB-SubCell"/>
</dbReference>
<dbReference type="InterPro" id="IPR036513">
    <property type="entry name" value="STAS_dom_sf"/>
</dbReference>
<accession>A0A9X6NIB4</accession>
<dbReference type="PROSITE" id="PS50801">
    <property type="entry name" value="STAS"/>
    <property type="match status" value="1"/>
</dbReference>
<organism evidence="7 8">
    <name type="scientific">Hypsibius exemplaris</name>
    <name type="common">Freshwater tardigrade</name>
    <dbReference type="NCBI Taxonomy" id="2072580"/>
    <lineage>
        <taxon>Eukaryota</taxon>
        <taxon>Metazoa</taxon>
        <taxon>Ecdysozoa</taxon>
        <taxon>Tardigrada</taxon>
        <taxon>Eutardigrada</taxon>
        <taxon>Parachela</taxon>
        <taxon>Hypsibioidea</taxon>
        <taxon>Hypsibiidae</taxon>
        <taxon>Hypsibius</taxon>
    </lineage>
</organism>
<dbReference type="EMBL" id="MTYJ01000417">
    <property type="protein sequence ID" value="OWA54520.1"/>
    <property type="molecule type" value="Genomic_DNA"/>
</dbReference>
<feature type="non-terminal residue" evidence="7">
    <location>
        <position position="1"/>
    </location>
</feature>
<feature type="transmembrane region" description="Helical" evidence="5">
    <location>
        <begin position="176"/>
        <end position="196"/>
    </location>
</feature>
<dbReference type="InterPro" id="IPR001902">
    <property type="entry name" value="SLC26A/SulP_fam"/>
</dbReference>
<dbReference type="SUPFAM" id="SSF52091">
    <property type="entry name" value="SpoIIaa-like"/>
    <property type="match status" value="1"/>
</dbReference>
<dbReference type="AlphaFoldDB" id="A0A9X6NIB4"/>
<feature type="transmembrane region" description="Helical" evidence="5">
    <location>
        <begin position="369"/>
        <end position="390"/>
    </location>
</feature>
<evidence type="ECO:0000313" key="8">
    <source>
        <dbReference type="Proteomes" id="UP000192578"/>
    </source>
</evidence>
<reference evidence="8" key="1">
    <citation type="submission" date="2017-01" db="EMBL/GenBank/DDBJ databases">
        <title>Comparative genomics of anhydrobiosis in the tardigrade Hypsibius dujardini.</title>
        <authorList>
            <person name="Yoshida Y."/>
            <person name="Koutsovoulos G."/>
            <person name="Laetsch D."/>
            <person name="Stevens L."/>
            <person name="Kumar S."/>
            <person name="Horikawa D."/>
            <person name="Ishino K."/>
            <person name="Komine S."/>
            <person name="Tomita M."/>
            <person name="Blaxter M."/>
            <person name="Arakawa K."/>
        </authorList>
    </citation>
    <scope>NUCLEOTIDE SEQUENCE [LARGE SCALE GENOMIC DNA]</scope>
    <source>
        <strain evidence="8">Z151</strain>
    </source>
</reference>
<evidence type="ECO:0000259" key="6">
    <source>
        <dbReference type="PROSITE" id="PS50801"/>
    </source>
</evidence>
<comment type="caution">
    <text evidence="7">The sequence shown here is derived from an EMBL/GenBank/DDBJ whole genome shotgun (WGS) entry which is preliminary data.</text>
</comment>
<dbReference type="Pfam" id="PF00916">
    <property type="entry name" value="Sulfate_transp"/>
    <property type="match status" value="1"/>
</dbReference>
<dbReference type="InterPro" id="IPR011547">
    <property type="entry name" value="SLC26A/SulP_dom"/>
</dbReference>
<dbReference type="Proteomes" id="UP000192578">
    <property type="component" value="Unassembled WGS sequence"/>
</dbReference>
<dbReference type="InterPro" id="IPR002645">
    <property type="entry name" value="STAS_dom"/>
</dbReference>
<keyword evidence="3 5" id="KW-1133">Transmembrane helix</keyword>
<gene>
    <name evidence="7" type="ORF">BV898_18920</name>
</gene>
<feature type="transmembrane region" description="Helical" evidence="5">
    <location>
        <begin position="402"/>
        <end position="428"/>
    </location>
</feature>